<accession>A0A7T2S901</accession>
<proteinExistence type="predicted"/>
<organism evidence="2 3">
    <name type="scientific">Delftia acidovorans</name>
    <name type="common">Pseudomonas acidovorans</name>
    <name type="synonym">Comamonas acidovorans</name>
    <dbReference type="NCBI Taxonomy" id="80866"/>
    <lineage>
        <taxon>Bacteria</taxon>
        <taxon>Pseudomonadati</taxon>
        <taxon>Pseudomonadota</taxon>
        <taxon>Betaproteobacteria</taxon>
        <taxon>Burkholderiales</taxon>
        <taxon>Comamonadaceae</taxon>
        <taxon>Delftia</taxon>
    </lineage>
</organism>
<reference evidence="2 3" key="1">
    <citation type="submission" date="2020-12" db="EMBL/GenBank/DDBJ databases">
        <title>FDA dAtabase for Regulatory Grade micrObial Sequences (FDA-ARGOS): Supporting development and validation of Infectious Disease Dx tests.</title>
        <authorList>
            <person name="Sproer C."/>
            <person name="Gronow S."/>
            <person name="Severitt S."/>
            <person name="Schroder I."/>
            <person name="Tallon L."/>
            <person name="Sadzewicz L."/>
            <person name="Zhao X."/>
            <person name="Boylan J."/>
            <person name="Ott S."/>
            <person name="Bowen H."/>
            <person name="Vavikolanu K."/>
            <person name="Mehta A."/>
            <person name="Aluvathingal J."/>
            <person name="Nadendla S."/>
            <person name="Lowell S."/>
            <person name="Myers T."/>
            <person name="Yan Y."/>
            <person name="Sichtig H."/>
        </authorList>
    </citation>
    <scope>NUCLEOTIDE SEQUENCE [LARGE SCALE GENOMIC DNA]</scope>
    <source>
        <strain evidence="2 3">FDAARGOS_909</strain>
    </source>
</reference>
<evidence type="ECO:0000259" key="1">
    <source>
        <dbReference type="Pfam" id="PF06527"/>
    </source>
</evidence>
<gene>
    <name evidence="2" type="ORF">I6G66_14435</name>
</gene>
<name>A0A7T2S901_DELAC</name>
<dbReference type="Proteomes" id="UP000594778">
    <property type="component" value="Chromosome"/>
</dbReference>
<evidence type="ECO:0000313" key="3">
    <source>
        <dbReference type="Proteomes" id="UP000594778"/>
    </source>
</evidence>
<dbReference type="Pfam" id="PF06527">
    <property type="entry name" value="TniQ"/>
    <property type="match status" value="1"/>
</dbReference>
<protein>
    <submittedName>
        <fullName evidence="2">TniQ family protein</fullName>
    </submittedName>
</protein>
<feature type="domain" description="TniQ" evidence="1">
    <location>
        <begin position="36"/>
        <end position="158"/>
    </location>
</feature>
<dbReference type="EMBL" id="CP065668">
    <property type="protein sequence ID" value="QPS11116.1"/>
    <property type="molecule type" value="Genomic_DNA"/>
</dbReference>
<dbReference type="AlphaFoldDB" id="A0A7T2S901"/>
<evidence type="ECO:0000313" key="2">
    <source>
        <dbReference type="EMBL" id="QPS11116.1"/>
    </source>
</evidence>
<sequence>MIGKWIEKRSSVVFKVFLVRGQCEVIRLFDLPFPFCQELFDDESGLGFCLRVVTTNGGKLHLLRKMLGIGRSVRFNAVHAQKLAPLLGVDASRLAYRLPIAATVAPGVPRRCYGHVFRVAGLLRMSRPQLCALCIQESGYLKAHWDIGLSSCCVKHGLGFTDKCLRCGSAVRWDRRSVEWGHCGHHLGRTGTSVADGKQLQVQRLLDGVFYRQQLSQVLAEFSLHPCIGLLSMDGLIHTLYAFGLLHGPWAATSAGALAKCLSPGYAKAIAARGLVRLQAWSNEYPYAGEKLAPVVAAAAFIKVIVHPVTPQDRSIALGMYGSIFGRRELEQLKSRHAALGQKSLFEETL</sequence>
<dbReference type="InterPro" id="IPR009492">
    <property type="entry name" value="TniQ"/>
</dbReference>